<dbReference type="Gene3D" id="3.40.640.10">
    <property type="entry name" value="Type I PLP-dependent aspartate aminotransferase-like (Major domain)"/>
    <property type="match status" value="1"/>
</dbReference>
<comment type="subunit">
    <text evidence="3 9">Homodimer.</text>
</comment>
<keyword evidence="12" id="KW-1185">Reference proteome</keyword>
<dbReference type="InterPro" id="IPR001917">
    <property type="entry name" value="Aminotrans_II_pyridoxalP_BS"/>
</dbReference>
<comment type="cofactor">
    <cofactor evidence="1 9">
        <name>pyridoxal 5'-phosphate</name>
        <dbReference type="ChEBI" id="CHEBI:597326"/>
    </cofactor>
</comment>
<dbReference type="PANTHER" id="PTHR43643:SF3">
    <property type="entry name" value="HISTIDINOL-PHOSPHATE AMINOTRANSFERASE"/>
    <property type="match status" value="1"/>
</dbReference>
<evidence type="ECO:0000256" key="4">
    <source>
        <dbReference type="ARBA" id="ARBA00022576"/>
    </source>
</evidence>
<dbReference type="PANTHER" id="PTHR43643">
    <property type="entry name" value="HISTIDINOL-PHOSPHATE AMINOTRANSFERASE 2"/>
    <property type="match status" value="1"/>
</dbReference>
<evidence type="ECO:0000256" key="2">
    <source>
        <dbReference type="ARBA" id="ARBA00005011"/>
    </source>
</evidence>
<dbReference type="InterPro" id="IPR004839">
    <property type="entry name" value="Aminotransferase_I/II_large"/>
</dbReference>
<dbReference type="Pfam" id="PF00155">
    <property type="entry name" value="Aminotran_1_2"/>
    <property type="match status" value="1"/>
</dbReference>
<evidence type="ECO:0000256" key="3">
    <source>
        <dbReference type="ARBA" id="ARBA00011738"/>
    </source>
</evidence>
<evidence type="ECO:0000313" key="11">
    <source>
        <dbReference type="EMBL" id="GIN21095.1"/>
    </source>
</evidence>
<feature type="domain" description="Aminotransferase class I/classII large" evidence="10">
    <location>
        <begin position="32"/>
        <end position="350"/>
    </location>
</feature>
<protein>
    <recommendedName>
        <fullName evidence="9">Histidinol-phosphate aminotransferase</fullName>
        <ecNumber evidence="9">2.6.1.9</ecNumber>
    </recommendedName>
    <alternativeName>
        <fullName evidence="9">Imidazole acetol-phosphate transaminase</fullName>
    </alternativeName>
</protein>
<dbReference type="GO" id="GO:0008483">
    <property type="term" value="F:transaminase activity"/>
    <property type="evidence" value="ECO:0007669"/>
    <property type="project" value="UniProtKB-KW"/>
</dbReference>
<evidence type="ECO:0000256" key="9">
    <source>
        <dbReference type="HAMAP-Rule" id="MF_01023"/>
    </source>
</evidence>
<dbReference type="Gene3D" id="3.90.1150.10">
    <property type="entry name" value="Aspartate Aminotransferase, domain 1"/>
    <property type="match status" value="1"/>
</dbReference>
<evidence type="ECO:0000256" key="8">
    <source>
        <dbReference type="ARBA" id="ARBA00047481"/>
    </source>
</evidence>
<dbReference type="PROSITE" id="PS00599">
    <property type="entry name" value="AA_TRANSFER_CLASS_2"/>
    <property type="match status" value="1"/>
</dbReference>
<keyword evidence="7 9" id="KW-0368">Histidine biosynthesis</keyword>
<dbReference type="InterPro" id="IPR050106">
    <property type="entry name" value="HistidinolP_aminotransfase"/>
</dbReference>
<dbReference type="CDD" id="cd00609">
    <property type="entry name" value="AAT_like"/>
    <property type="match status" value="1"/>
</dbReference>
<proteinExistence type="inferred from homology"/>
<dbReference type="Proteomes" id="UP000680279">
    <property type="component" value="Unassembled WGS sequence"/>
</dbReference>
<dbReference type="EMBL" id="BOQT01000007">
    <property type="protein sequence ID" value="GIN21095.1"/>
    <property type="molecule type" value="Genomic_DNA"/>
</dbReference>
<sequence length="360" mass="40466">MNVKVRPQLLTMKAYAPGKSSEEVQREYGLDKIVKLASNENPYGTSPHVSKVISSMENFAIYPDGAATVLRKKVAKYTGVKEDQLIFSSGLDELIQIISKALLDENSNTVMATGTFPQYRHNAVVQNAEIREVPLQDGRHDLQAMAKEVDDDTKVVWICNPNNPTGTYVNDKELGQFLQSVPSHVLVVLDEAYYEYVTAQDYPETIPLLDQYDNLMVLRTFSKAFGLAAFRIGYGIGAASFIQQLEVVRLPFNTSMLAQKAAIAALEDLDFVDRSVSSNAHELQKFYEICTRHNINFYPSQGNFIFISIPGKESAEVFQYLLERGYTVRPFPNGIRITVGTKEENSELFDIIEKMVLVKH</sequence>
<evidence type="ECO:0000256" key="6">
    <source>
        <dbReference type="ARBA" id="ARBA00022898"/>
    </source>
</evidence>
<evidence type="ECO:0000259" key="10">
    <source>
        <dbReference type="Pfam" id="PF00155"/>
    </source>
</evidence>
<keyword evidence="4 9" id="KW-0032">Aminotransferase</keyword>
<evidence type="ECO:0000256" key="1">
    <source>
        <dbReference type="ARBA" id="ARBA00001933"/>
    </source>
</evidence>
<feature type="modified residue" description="N6-(pyridoxal phosphate)lysine" evidence="9">
    <location>
        <position position="223"/>
    </location>
</feature>
<keyword evidence="5 9" id="KW-0808">Transferase</keyword>
<evidence type="ECO:0000256" key="5">
    <source>
        <dbReference type="ARBA" id="ARBA00022679"/>
    </source>
</evidence>
<dbReference type="InterPro" id="IPR005861">
    <property type="entry name" value="HisP_aminotrans"/>
</dbReference>
<dbReference type="InterPro" id="IPR015424">
    <property type="entry name" value="PyrdxlP-dep_Trfase"/>
</dbReference>
<comment type="pathway">
    <text evidence="2 9">Amino-acid biosynthesis; L-histidine biosynthesis; L-histidine from 5-phospho-alpha-D-ribose 1-diphosphate: step 7/9.</text>
</comment>
<dbReference type="InterPro" id="IPR015421">
    <property type="entry name" value="PyrdxlP-dep_Trfase_major"/>
</dbReference>
<gene>
    <name evidence="11" type="primary">hisC1</name>
    <name evidence="9" type="synonym">hisC</name>
    <name evidence="11" type="ORF">J1TS3_22290</name>
</gene>
<evidence type="ECO:0000313" key="12">
    <source>
        <dbReference type="Proteomes" id="UP000680279"/>
    </source>
</evidence>
<keyword evidence="9" id="KW-0028">Amino-acid biosynthesis</keyword>
<dbReference type="NCBIfam" id="TIGR01141">
    <property type="entry name" value="hisC"/>
    <property type="match status" value="1"/>
</dbReference>
<organism evidence="11 12">
    <name type="scientific">Siminovitchia fordii</name>
    <dbReference type="NCBI Taxonomy" id="254759"/>
    <lineage>
        <taxon>Bacteria</taxon>
        <taxon>Bacillati</taxon>
        <taxon>Bacillota</taxon>
        <taxon>Bacilli</taxon>
        <taxon>Bacillales</taxon>
        <taxon>Bacillaceae</taxon>
        <taxon>Siminovitchia</taxon>
    </lineage>
</organism>
<name>A0ABQ4K7T6_9BACI</name>
<dbReference type="EC" id="2.6.1.9" evidence="9"/>
<comment type="catalytic activity">
    <reaction evidence="8 9">
        <text>L-histidinol phosphate + 2-oxoglutarate = 3-(imidazol-4-yl)-2-oxopropyl phosphate + L-glutamate</text>
        <dbReference type="Rhea" id="RHEA:23744"/>
        <dbReference type="ChEBI" id="CHEBI:16810"/>
        <dbReference type="ChEBI" id="CHEBI:29985"/>
        <dbReference type="ChEBI" id="CHEBI:57766"/>
        <dbReference type="ChEBI" id="CHEBI:57980"/>
        <dbReference type="EC" id="2.6.1.9"/>
    </reaction>
</comment>
<dbReference type="SUPFAM" id="SSF53383">
    <property type="entry name" value="PLP-dependent transferases"/>
    <property type="match status" value="1"/>
</dbReference>
<dbReference type="RefSeq" id="WP_033370093.1">
    <property type="nucleotide sequence ID" value="NZ_BOQT01000007.1"/>
</dbReference>
<accession>A0ABQ4K7T6</accession>
<keyword evidence="6 9" id="KW-0663">Pyridoxal phosphate</keyword>
<evidence type="ECO:0000256" key="7">
    <source>
        <dbReference type="ARBA" id="ARBA00023102"/>
    </source>
</evidence>
<dbReference type="InterPro" id="IPR015422">
    <property type="entry name" value="PyrdxlP-dep_Trfase_small"/>
</dbReference>
<reference evidence="11 12" key="1">
    <citation type="submission" date="2021-03" db="EMBL/GenBank/DDBJ databases">
        <title>Antimicrobial resistance genes in bacteria isolated from Japanese honey, and their potential for conferring macrolide and lincosamide resistance in the American foulbrood pathogen Paenibacillus larvae.</title>
        <authorList>
            <person name="Okamoto M."/>
            <person name="Kumagai M."/>
            <person name="Kanamori H."/>
            <person name="Takamatsu D."/>
        </authorList>
    </citation>
    <scope>NUCLEOTIDE SEQUENCE [LARGE SCALE GENOMIC DNA]</scope>
    <source>
        <strain evidence="11 12">J1TS3</strain>
    </source>
</reference>
<comment type="similarity">
    <text evidence="9">Belongs to the class-II pyridoxal-phosphate-dependent aminotransferase family. Histidinol-phosphate aminotransferase subfamily.</text>
</comment>
<comment type="caution">
    <text evidence="11">The sequence shown here is derived from an EMBL/GenBank/DDBJ whole genome shotgun (WGS) entry which is preliminary data.</text>
</comment>
<dbReference type="HAMAP" id="MF_01023">
    <property type="entry name" value="HisC_aminotrans_2"/>
    <property type="match status" value="1"/>
</dbReference>